<accession>G4T1E8</accession>
<dbReference type="Proteomes" id="UP000008315">
    <property type="component" value="Chromosome"/>
</dbReference>
<reference evidence="2" key="1">
    <citation type="journal article" date="2012" name="J. Bacteriol.">
        <title>Genome sequence of the haloalkaliphilic methanotrophic bacterium Methylomicrobium alcaliphilum 20Z.</title>
        <authorList>
            <person name="Vuilleumier S."/>
            <person name="Khmelenina V.N."/>
            <person name="Bringel F."/>
            <person name="Reshetnikov A.S."/>
            <person name="Lajus A."/>
            <person name="Mangenot S."/>
            <person name="Rouy Z."/>
            <person name="Op den Camp H.J."/>
            <person name="Jetten M.S."/>
            <person name="Dispirito A.A."/>
            <person name="Dunfield P."/>
            <person name="Klotz M.G."/>
            <person name="Semrau J.D."/>
            <person name="Stein L.Y."/>
            <person name="Barbe V."/>
            <person name="Medigue C."/>
            <person name="Trotsenko Y.A."/>
            <person name="Kalyuzhnaya M.G."/>
        </authorList>
    </citation>
    <scope>NUCLEOTIDE SEQUENCE [LARGE SCALE GENOMIC DNA]</scope>
    <source>
        <strain evidence="2">DSM 19304 / NCIMB 14124 / VKM B-2133 / 20Z</strain>
    </source>
</reference>
<dbReference type="RefSeq" id="WP_014150444.1">
    <property type="nucleotide sequence ID" value="NC_016112.1"/>
</dbReference>
<evidence type="ECO:0000313" key="1">
    <source>
        <dbReference type="EMBL" id="CCE25697.1"/>
    </source>
</evidence>
<proteinExistence type="predicted"/>
<organism evidence="1 2">
    <name type="scientific">Methylotuvimicrobium alcaliphilum (strain DSM 19304 / NCIMB 14124 / VKM B-2133 / 20Z)</name>
    <name type="common">Methylomicrobium alcaliphilum</name>
    <dbReference type="NCBI Taxonomy" id="1091494"/>
    <lineage>
        <taxon>Bacteria</taxon>
        <taxon>Pseudomonadati</taxon>
        <taxon>Pseudomonadota</taxon>
        <taxon>Gammaproteobacteria</taxon>
        <taxon>Methylococcales</taxon>
        <taxon>Methylococcaceae</taxon>
        <taxon>Methylotuvimicrobium</taxon>
    </lineage>
</organism>
<dbReference type="KEGG" id="mah:MEALZ_4041"/>
<sequence length="99" mass="11417">MSAIHHSRKPSDHSIKQMASLFSGVKDSIETLIDLEKLEGSSKYEAMFKIRKNIADYREFRNHNDLRFSREHEAILIALDALIETIVETLAKESNPYLI</sequence>
<protein>
    <submittedName>
        <fullName evidence="1">Uncharacterized protein</fullName>
    </submittedName>
</protein>
<dbReference type="AlphaFoldDB" id="G4T1E8"/>
<name>G4T1E8_META2</name>
<dbReference type="STRING" id="1091494.MEALZ_4041"/>
<evidence type="ECO:0000313" key="2">
    <source>
        <dbReference type="Proteomes" id="UP000008315"/>
    </source>
</evidence>
<dbReference type="PATRIC" id="fig|271065.3.peg.4177"/>
<dbReference type="HOGENOM" id="CLU_2317027_0_0_6"/>
<keyword evidence="2" id="KW-1185">Reference proteome</keyword>
<dbReference type="EMBL" id="FO082060">
    <property type="protein sequence ID" value="CCE25697.1"/>
    <property type="molecule type" value="Genomic_DNA"/>
</dbReference>
<gene>
    <name evidence="1" type="ordered locus">MEALZ_4041</name>
</gene>